<sequence>MTPAPHTEHGAEDLCVAGAELYERALGHGHVSVRDAEEVPCLVGLGLLHAVPDDLGRLEPLDPAVALNRLLRGGHGRITREWRRQERLAELFAPLLRIAPDPGTVPDSPALRLLSGTRRINQAIDEAMAQARDEVLCIQPHAGMVGERGNAAESAAYDRDKAFLDRGGRFRTLYQHTLFHVQAIYSYAAAMTGDNVARGLDEVPDRLFVIDHTVAFLPADGDGSLALEVRHPALITYFVTAFDRLWRLATPLHPTLEHRPTVNGITPRQQAIAALLVEGHTDAVIAERLGMNIRTARVHIAKLATTLGSDSRAQLGYLIGESGILKDREGEL</sequence>
<proteinExistence type="predicted"/>
<evidence type="ECO:0000313" key="2">
    <source>
        <dbReference type="EMBL" id="MER7179326.1"/>
    </source>
</evidence>
<feature type="domain" description="HTH luxR-type" evidence="1">
    <location>
        <begin position="262"/>
        <end position="319"/>
    </location>
</feature>
<dbReference type="EMBL" id="JBEPEK010000037">
    <property type="protein sequence ID" value="MER7179326.1"/>
    <property type="molecule type" value="Genomic_DNA"/>
</dbReference>
<reference evidence="2 3" key="1">
    <citation type="submission" date="2024-06" db="EMBL/GenBank/DDBJ databases">
        <title>The Natural Products Discovery Center: Release of the First 8490 Sequenced Strains for Exploring Actinobacteria Biosynthetic Diversity.</title>
        <authorList>
            <person name="Kalkreuter E."/>
            <person name="Kautsar S.A."/>
            <person name="Yang D."/>
            <person name="Bader C.D."/>
            <person name="Teijaro C.N."/>
            <person name="Fluegel L."/>
            <person name="Davis C.M."/>
            <person name="Simpson J.R."/>
            <person name="Lauterbach L."/>
            <person name="Steele A.D."/>
            <person name="Gui C."/>
            <person name="Meng S."/>
            <person name="Li G."/>
            <person name="Viehrig K."/>
            <person name="Ye F."/>
            <person name="Su P."/>
            <person name="Kiefer A.F."/>
            <person name="Nichols A."/>
            <person name="Cepeda A.J."/>
            <person name="Yan W."/>
            <person name="Fan B."/>
            <person name="Jiang Y."/>
            <person name="Adhikari A."/>
            <person name="Zheng C.-J."/>
            <person name="Schuster L."/>
            <person name="Cowan T.M."/>
            <person name="Smanski M.J."/>
            <person name="Chevrette M.G."/>
            <person name="De Carvalho L.P.S."/>
            <person name="Shen B."/>
        </authorList>
    </citation>
    <scope>NUCLEOTIDE SEQUENCE [LARGE SCALE GENOMIC DNA]</scope>
    <source>
        <strain evidence="2 3">NPDC000234</strain>
    </source>
</reference>
<keyword evidence="3" id="KW-1185">Reference proteome</keyword>
<dbReference type="SUPFAM" id="SSF46894">
    <property type="entry name" value="C-terminal effector domain of the bipartite response regulators"/>
    <property type="match status" value="1"/>
</dbReference>
<protein>
    <submittedName>
        <fullName evidence="2">Helix-turn-helix transcriptional regulator</fullName>
    </submittedName>
</protein>
<organism evidence="2 3">
    <name type="scientific">Streptomyces hyaluromycini</name>
    <dbReference type="NCBI Taxonomy" id="1377993"/>
    <lineage>
        <taxon>Bacteria</taxon>
        <taxon>Bacillati</taxon>
        <taxon>Actinomycetota</taxon>
        <taxon>Actinomycetes</taxon>
        <taxon>Kitasatosporales</taxon>
        <taxon>Streptomycetaceae</taxon>
        <taxon>Streptomyces</taxon>
    </lineage>
</organism>
<dbReference type="PANTHER" id="PTHR34293">
    <property type="entry name" value="HTH-TYPE TRANSCRIPTIONAL REGULATOR TRMBL2"/>
    <property type="match status" value="1"/>
</dbReference>
<dbReference type="InterPro" id="IPR051797">
    <property type="entry name" value="TrmB-like"/>
</dbReference>
<accession>A0ABV1WR33</accession>
<gene>
    <name evidence="2" type="ORF">ABT404_07560</name>
</gene>
<dbReference type="SMART" id="SM00421">
    <property type="entry name" value="HTH_LUXR"/>
    <property type="match status" value="1"/>
</dbReference>
<evidence type="ECO:0000313" key="3">
    <source>
        <dbReference type="Proteomes" id="UP001474181"/>
    </source>
</evidence>
<dbReference type="Proteomes" id="UP001474181">
    <property type="component" value="Unassembled WGS sequence"/>
</dbReference>
<dbReference type="RefSeq" id="WP_350778426.1">
    <property type="nucleotide sequence ID" value="NZ_JBEPEK010000037.1"/>
</dbReference>
<evidence type="ECO:0000259" key="1">
    <source>
        <dbReference type="SMART" id="SM00421"/>
    </source>
</evidence>
<dbReference type="InterPro" id="IPR016032">
    <property type="entry name" value="Sig_transdc_resp-reg_C-effctor"/>
</dbReference>
<dbReference type="PANTHER" id="PTHR34293:SF1">
    <property type="entry name" value="HTH-TYPE TRANSCRIPTIONAL REGULATOR TRMBL2"/>
    <property type="match status" value="1"/>
</dbReference>
<dbReference type="InterPro" id="IPR036388">
    <property type="entry name" value="WH-like_DNA-bd_sf"/>
</dbReference>
<comment type="caution">
    <text evidence="2">The sequence shown here is derived from an EMBL/GenBank/DDBJ whole genome shotgun (WGS) entry which is preliminary data.</text>
</comment>
<dbReference type="InterPro" id="IPR000792">
    <property type="entry name" value="Tscrpt_reg_LuxR_C"/>
</dbReference>
<name>A0ABV1WR33_9ACTN</name>
<dbReference type="Gene3D" id="1.10.10.10">
    <property type="entry name" value="Winged helix-like DNA-binding domain superfamily/Winged helix DNA-binding domain"/>
    <property type="match status" value="1"/>
</dbReference>